<dbReference type="Proteomes" id="UP000287651">
    <property type="component" value="Unassembled WGS sequence"/>
</dbReference>
<dbReference type="AlphaFoldDB" id="A0A426Z1K9"/>
<keyword evidence="2 4" id="KW-0560">Oxidoreductase</keyword>
<keyword evidence="4" id="KW-0670">Pyruvate</keyword>
<dbReference type="EMBL" id="AMZH03008975">
    <property type="protein sequence ID" value="RRT57856.1"/>
    <property type="molecule type" value="Genomic_DNA"/>
</dbReference>
<sequence>MRTGGIGASLRSSLIGNFWDYLDVPIICLSSQVVLTPYARTLNEWTMVQPAQIVPAVEQLCD</sequence>
<evidence type="ECO:0000313" key="5">
    <source>
        <dbReference type="EMBL" id="RRT57856.1"/>
    </source>
</evidence>
<organism evidence="5 6">
    <name type="scientific">Ensete ventricosum</name>
    <name type="common">Abyssinian banana</name>
    <name type="synonym">Musa ensete</name>
    <dbReference type="NCBI Taxonomy" id="4639"/>
    <lineage>
        <taxon>Eukaryota</taxon>
        <taxon>Viridiplantae</taxon>
        <taxon>Streptophyta</taxon>
        <taxon>Embryophyta</taxon>
        <taxon>Tracheophyta</taxon>
        <taxon>Spermatophyta</taxon>
        <taxon>Magnoliopsida</taxon>
        <taxon>Liliopsida</taxon>
        <taxon>Zingiberales</taxon>
        <taxon>Musaceae</taxon>
        <taxon>Ensete</taxon>
    </lineage>
</organism>
<dbReference type="PANTHER" id="PTHR11624">
    <property type="entry name" value="DEHYDROGENASE RELATED"/>
    <property type="match status" value="1"/>
</dbReference>
<dbReference type="GO" id="GO:0004739">
    <property type="term" value="F:pyruvate dehydrogenase (acetyl-transferring) activity"/>
    <property type="evidence" value="ECO:0007669"/>
    <property type="project" value="UniProtKB-UniRule"/>
</dbReference>
<proteinExistence type="predicted"/>
<evidence type="ECO:0000256" key="2">
    <source>
        <dbReference type="ARBA" id="ARBA00023002"/>
    </source>
</evidence>
<dbReference type="SUPFAM" id="SSF52922">
    <property type="entry name" value="TK C-terminal domain-like"/>
    <property type="match status" value="1"/>
</dbReference>
<gene>
    <name evidence="5" type="ORF">B296_00031360</name>
</gene>
<dbReference type="EC" id="1.2.4.1" evidence="4"/>
<comment type="function">
    <text evidence="4">The pyruvate dehydrogenase complex catalyzes the overall conversion of pyruvate to acetyl-CoA and CO2.</text>
</comment>
<evidence type="ECO:0000256" key="4">
    <source>
        <dbReference type="RuleBase" id="RU364074"/>
    </source>
</evidence>
<evidence type="ECO:0000313" key="6">
    <source>
        <dbReference type="Proteomes" id="UP000287651"/>
    </source>
</evidence>
<dbReference type="GO" id="GO:0006086">
    <property type="term" value="P:pyruvate decarboxylation to acetyl-CoA"/>
    <property type="evidence" value="ECO:0007669"/>
    <property type="project" value="InterPro"/>
</dbReference>
<protein>
    <recommendedName>
        <fullName evidence="4">Pyruvate dehydrogenase E1 component subunit beta</fullName>
        <ecNumber evidence="4">1.2.4.1</ecNumber>
    </recommendedName>
</protein>
<evidence type="ECO:0000256" key="1">
    <source>
        <dbReference type="ARBA" id="ARBA00001964"/>
    </source>
</evidence>
<dbReference type="InterPro" id="IPR027110">
    <property type="entry name" value="PDHB_mito-type"/>
</dbReference>
<dbReference type="PANTHER" id="PTHR11624:SF96">
    <property type="entry name" value="PYRUVATE DEHYDROGENASE E1 COMPONENT SUBUNIT BETA, MITOCHONDRIAL"/>
    <property type="match status" value="1"/>
</dbReference>
<comment type="catalytic activity">
    <reaction evidence="4">
        <text>N(6)-[(R)-lipoyl]-L-lysyl-[protein] + pyruvate + H(+) = N(6)-[(R)-S(8)-acetyldihydrolipoyl]-L-lysyl-[protein] + CO2</text>
        <dbReference type="Rhea" id="RHEA:19189"/>
        <dbReference type="Rhea" id="RHEA-COMP:10474"/>
        <dbReference type="Rhea" id="RHEA-COMP:10478"/>
        <dbReference type="ChEBI" id="CHEBI:15361"/>
        <dbReference type="ChEBI" id="CHEBI:15378"/>
        <dbReference type="ChEBI" id="CHEBI:16526"/>
        <dbReference type="ChEBI" id="CHEBI:83099"/>
        <dbReference type="ChEBI" id="CHEBI:83111"/>
        <dbReference type="EC" id="1.2.4.1"/>
    </reaction>
</comment>
<accession>A0A426Z1K9</accession>
<name>A0A426Z1K9_ENSVE</name>
<reference evidence="5 6" key="1">
    <citation type="journal article" date="2014" name="Agronomy (Basel)">
        <title>A Draft Genome Sequence for Ensete ventricosum, the Drought-Tolerant Tree Against Hunger.</title>
        <authorList>
            <person name="Harrison J."/>
            <person name="Moore K.A."/>
            <person name="Paszkiewicz K."/>
            <person name="Jones T."/>
            <person name="Grant M."/>
            <person name="Ambacheew D."/>
            <person name="Muzemil S."/>
            <person name="Studholme D.J."/>
        </authorList>
    </citation>
    <scope>NUCLEOTIDE SEQUENCE [LARGE SCALE GENOMIC DNA]</scope>
</reference>
<evidence type="ECO:0000256" key="3">
    <source>
        <dbReference type="ARBA" id="ARBA00023052"/>
    </source>
</evidence>
<dbReference type="InterPro" id="IPR009014">
    <property type="entry name" value="Transketo_C/PFOR_II"/>
</dbReference>
<comment type="caution">
    <text evidence="5">The sequence shown here is derived from an EMBL/GenBank/DDBJ whole genome shotgun (WGS) entry which is preliminary data.</text>
</comment>
<comment type="cofactor">
    <cofactor evidence="1 4">
        <name>thiamine diphosphate</name>
        <dbReference type="ChEBI" id="CHEBI:58937"/>
    </cofactor>
</comment>
<keyword evidence="3 4" id="KW-0786">Thiamine pyrophosphate</keyword>